<gene>
    <name evidence="2" type="ORF">PACLA_8A054095</name>
</gene>
<name>A0A7D9L0F9_PARCT</name>
<organism evidence="2 3">
    <name type="scientific">Paramuricea clavata</name>
    <name type="common">Red gorgonian</name>
    <name type="synonym">Violescent sea-whip</name>
    <dbReference type="NCBI Taxonomy" id="317549"/>
    <lineage>
        <taxon>Eukaryota</taxon>
        <taxon>Metazoa</taxon>
        <taxon>Cnidaria</taxon>
        <taxon>Anthozoa</taxon>
        <taxon>Octocorallia</taxon>
        <taxon>Malacalcyonacea</taxon>
        <taxon>Plexauridae</taxon>
        <taxon>Paramuricea</taxon>
    </lineage>
</organism>
<evidence type="ECO:0000313" key="2">
    <source>
        <dbReference type="EMBL" id="CAB4023286.1"/>
    </source>
</evidence>
<keyword evidence="3" id="KW-1185">Reference proteome</keyword>
<feature type="region of interest" description="Disordered" evidence="1">
    <location>
        <begin position="72"/>
        <end position="91"/>
    </location>
</feature>
<accession>A0A7D9L0F9</accession>
<proteinExistence type="predicted"/>
<protein>
    <submittedName>
        <fullName evidence="2">Uncharacterized protein</fullName>
    </submittedName>
</protein>
<dbReference type="OrthoDB" id="5965379at2759"/>
<evidence type="ECO:0000313" key="3">
    <source>
        <dbReference type="Proteomes" id="UP001152795"/>
    </source>
</evidence>
<feature type="region of interest" description="Disordered" evidence="1">
    <location>
        <begin position="147"/>
        <end position="170"/>
    </location>
</feature>
<dbReference type="Proteomes" id="UP001152795">
    <property type="component" value="Unassembled WGS sequence"/>
</dbReference>
<dbReference type="AlphaFoldDB" id="A0A7D9L0F9"/>
<feature type="compositionally biased region" description="Polar residues" evidence="1">
    <location>
        <begin position="81"/>
        <end position="90"/>
    </location>
</feature>
<comment type="caution">
    <text evidence="2">The sequence shown here is derived from an EMBL/GenBank/DDBJ whole genome shotgun (WGS) entry which is preliminary data.</text>
</comment>
<evidence type="ECO:0000256" key="1">
    <source>
        <dbReference type="SAM" id="MobiDB-lite"/>
    </source>
</evidence>
<sequence length="170" mass="19622">MASKTMKRKPKTKKNTEVRVRKWAEQELKQFAYVLADEIDDFAHKLESLAIKKSANEHISQRIKEEFDASLHRTSNESQEKQNVNGNRIDTSVPKLRNKYKWLKDQWRKITDRAKTGSGQAAKDDPEWYTILDPVFTETHTKLKLASQADDILSSNSSDEESGGYDSYRG</sequence>
<dbReference type="EMBL" id="CACRXK020012416">
    <property type="protein sequence ID" value="CAB4023286.1"/>
    <property type="molecule type" value="Genomic_DNA"/>
</dbReference>
<reference evidence="2" key="1">
    <citation type="submission" date="2020-04" db="EMBL/GenBank/DDBJ databases">
        <authorList>
            <person name="Alioto T."/>
            <person name="Alioto T."/>
            <person name="Gomez Garrido J."/>
        </authorList>
    </citation>
    <scope>NUCLEOTIDE SEQUENCE</scope>
    <source>
        <strain evidence="2">A484AB</strain>
    </source>
</reference>